<dbReference type="RefSeq" id="WP_100228755.1">
    <property type="nucleotide sequence ID" value="NZ_CP050468.1"/>
</dbReference>
<dbReference type="AlphaFoldDB" id="A0AAE9N2G7"/>
<accession>A0AAE9N2G7</accession>
<organism evidence="1 2">
    <name type="scientific">Vibrio campbellii</name>
    <dbReference type="NCBI Taxonomy" id="680"/>
    <lineage>
        <taxon>Bacteria</taxon>
        <taxon>Pseudomonadati</taxon>
        <taxon>Pseudomonadota</taxon>
        <taxon>Gammaproteobacteria</taxon>
        <taxon>Vibrionales</taxon>
        <taxon>Vibrionaceae</taxon>
        <taxon>Vibrio</taxon>
    </lineage>
</organism>
<sequence>MLINIGDFVNMDRLLIKSVAFILFLFSALAFATEGKSLKLYRNTEVVKKEIIHVHNAFVESITEGEIPDTFRFNDIEIKNITEFTWEITNNTPIPSKYFPVKLKKSDGLELVVSNVEVPAFGSAIVIFDRAVSDAMEVAYQGNLFLPRVILGPYNVEDCNSPQDLSKTCYSFPEPEQKESIKNMIALIHQLSNTRQYSEQIEQFMINRCTGQPSRCSNYNDNQLPYGLRNLLAFGGQDHNLKLKVMRNRYRSEGVGGGSNVMLNQYLTNTGGWAATWHSILNPSNVYSERFYRTWFHEIAHAHGFSHASGMTYGFADYFAENIVPQLTTEEERETIKPYNLPNVILDYSVVFGVDEKSSKILLKFLGNERNQSEIDFQVITACEWDKEIENNQGEISIKYSSLPSCPIFIRASELGSDNFSTVKIPRSQLSKSPSYAIGEKKFTLLNSELLNIKDNGWAIRDKCRLPKTHLATKNEYEVLWHYLKNEGLLESLERKYFLSSDGPRSYYIWQLKFLSTEMGKHKYRMQNHMGSKHGLVCVTQV</sequence>
<dbReference type="Proteomes" id="UP001058687">
    <property type="component" value="Chromosome 2"/>
</dbReference>
<gene>
    <name evidence="1" type="ORF">HB761_21990</name>
</gene>
<evidence type="ECO:0000313" key="2">
    <source>
        <dbReference type="Proteomes" id="UP001058687"/>
    </source>
</evidence>
<protein>
    <submittedName>
        <fullName evidence="1">Uncharacterized protein</fullName>
    </submittedName>
</protein>
<dbReference type="EMBL" id="CP050468">
    <property type="protein sequence ID" value="UTZ29300.1"/>
    <property type="molecule type" value="Genomic_DNA"/>
</dbReference>
<proteinExistence type="predicted"/>
<reference evidence="1" key="1">
    <citation type="submission" date="2020-03" db="EMBL/GenBank/DDBJ databases">
        <title>Five strains of Vibrio campbellii isolated from Mariana Trench.</title>
        <authorList>
            <person name="Liang J."/>
            <person name="Zhang X.-H."/>
        </authorList>
    </citation>
    <scope>NUCLEOTIDE SEQUENCE</scope>
    <source>
        <strain evidence="1">LJC014</strain>
    </source>
</reference>
<evidence type="ECO:0000313" key="1">
    <source>
        <dbReference type="EMBL" id="UTZ29300.1"/>
    </source>
</evidence>
<name>A0AAE9N2G7_9VIBR</name>